<comment type="caution">
    <text evidence="8">The sequence shown here is derived from an EMBL/GenBank/DDBJ whole genome shotgun (WGS) entry which is preliminary data.</text>
</comment>
<dbReference type="Proteomes" id="UP001519363">
    <property type="component" value="Unassembled WGS sequence"/>
</dbReference>
<keyword evidence="3 6" id="KW-0812">Transmembrane</keyword>
<dbReference type="EMBL" id="JAGIOO010000001">
    <property type="protein sequence ID" value="MBP2471959.1"/>
    <property type="molecule type" value="Genomic_DNA"/>
</dbReference>
<accession>A0ABS5A5U5</accession>
<feature type="transmembrane region" description="Helical" evidence="6">
    <location>
        <begin position="41"/>
        <end position="60"/>
    </location>
</feature>
<dbReference type="RefSeq" id="WP_086789497.1">
    <property type="nucleotide sequence ID" value="NZ_JAGIOO010000001.1"/>
</dbReference>
<evidence type="ECO:0000256" key="2">
    <source>
        <dbReference type="ARBA" id="ARBA00022475"/>
    </source>
</evidence>
<gene>
    <name evidence="8" type="ORF">JOF53_000831</name>
</gene>
<dbReference type="InterPro" id="IPR036259">
    <property type="entry name" value="MFS_trans_sf"/>
</dbReference>
<feature type="transmembrane region" description="Helical" evidence="6">
    <location>
        <begin position="96"/>
        <end position="118"/>
    </location>
</feature>
<evidence type="ECO:0000256" key="1">
    <source>
        <dbReference type="ARBA" id="ARBA00004651"/>
    </source>
</evidence>
<proteinExistence type="predicted"/>
<feature type="transmembrane region" description="Helical" evidence="6">
    <location>
        <begin position="281"/>
        <end position="305"/>
    </location>
</feature>
<evidence type="ECO:0000256" key="6">
    <source>
        <dbReference type="SAM" id="Phobius"/>
    </source>
</evidence>
<feature type="transmembrane region" description="Helical" evidence="6">
    <location>
        <begin position="343"/>
        <end position="365"/>
    </location>
</feature>
<dbReference type="CDD" id="cd17473">
    <property type="entry name" value="MFS_arabinose_efflux_permease_like"/>
    <property type="match status" value="1"/>
</dbReference>
<feature type="transmembrane region" description="Helical" evidence="6">
    <location>
        <begin position="159"/>
        <end position="176"/>
    </location>
</feature>
<comment type="subcellular location">
    <subcellularLocation>
        <location evidence="1">Cell membrane</location>
        <topology evidence="1">Multi-pass membrane protein</topology>
    </subcellularLocation>
</comment>
<dbReference type="PANTHER" id="PTHR43124:SF3">
    <property type="entry name" value="CHLORAMPHENICOL EFFLUX PUMP RV0191"/>
    <property type="match status" value="1"/>
</dbReference>
<evidence type="ECO:0000256" key="4">
    <source>
        <dbReference type="ARBA" id="ARBA00022989"/>
    </source>
</evidence>
<dbReference type="InterPro" id="IPR050189">
    <property type="entry name" value="MFS_Efflux_Transporters"/>
</dbReference>
<sequence length="370" mass="37289">MTPTPLARGTALASASLTIMAAAIIAPSLPAMSAVYASDTLVRLALTITSLAIAVTAPLAGAVADRLGRGPLLTGALVLYAVSGTAGVVVEDLTVLLVTRALLGVAVGGVMTAVGALITDWFDGPRRAEFLGWQQAFASLGGVVFLPLAGLLAETGWRAPFWLYSVAAVLALAAFAGIRDVPREPAPATRFRPPPAVWGVYALALVATLVFYMAPTQLPFLLAQLGVSPVGTGLVIAGSTLTSALGAVLFPRLRLPARTSIALSLALLGVGWLSAGTGTVAGIVAGLLVGGIGVGLVVPHLNLLLAVLAPPRHRGRVLSGLVAGIFLGQFLSPLVLAPLVEGVGITAAFIWTGASTTAGAAVALLTKEKS</sequence>
<dbReference type="InterPro" id="IPR011701">
    <property type="entry name" value="MFS"/>
</dbReference>
<keyword evidence="4 6" id="KW-1133">Transmembrane helix</keyword>
<keyword evidence="2" id="KW-1003">Cell membrane</keyword>
<reference evidence="8 9" key="1">
    <citation type="submission" date="2021-03" db="EMBL/GenBank/DDBJ databases">
        <title>Sequencing the genomes of 1000 actinobacteria strains.</title>
        <authorList>
            <person name="Klenk H.-P."/>
        </authorList>
    </citation>
    <scope>NUCLEOTIDE SEQUENCE [LARGE SCALE GENOMIC DNA]</scope>
    <source>
        <strain evidence="8 9">DSM 44580</strain>
    </source>
</reference>
<evidence type="ECO:0000256" key="5">
    <source>
        <dbReference type="ARBA" id="ARBA00023136"/>
    </source>
</evidence>
<evidence type="ECO:0000313" key="9">
    <source>
        <dbReference type="Proteomes" id="UP001519363"/>
    </source>
</evidence>
<organism evidence="8 9">
    <name type="scientific">Crossiella equi</name>
    <dbReference type="NCBI Taxonomy" id="130796"/>
    <lineage>
        <taxon>Bacteria</taxon>
        <taxon>Bacillati</taxon>
        <taxon>Actinomycetota</taxon>
        <taxon>Actinomycetes</taxon>
        <taxon>Pseudonocardiales</taxon>
        <taxon>Pseudonocardiaceae</taxon>
        <taxon>Crossiella</taxon>
    </lineage>
</organism>
<feature type="transmembrane region" description="Helical" evidence="6">
    <location>
        <begin position="12"/>
        <end position="29"/>
    </location>
</feature>
<name>A0ABS5A5U5_9PSEU</name>
<feature type="domain" description="Major facilitator superfamily (MFS) profile" evidence="7">
    <location>
        <begin position="2"/>
        <end position="370"/>
    </location>
</feature>
<evidence type="ECO:0000256" key="3">
    <source>
        <dbReference type="ARBA" id="ARBA00022692"/>
    </source>
</evidence>
<dbReference type="InterPro" id="IPR020846">
    <property type="entry name" value="MFS_dom"/>
</dbReference>
<feature type="transmembrane region" description="Helical" evidence="6">
    <location>
        <begin position="130"/>
        <end position="153"/>
    </location>
</feature>
<keyword evidence="9" id="KW-1185">Reference proteome</keyword>
<feature type="transmembrane region" description="Helical" evidence="6">
    <location>
        <begin position="226"/>
        <end position="250"/>
    </location>
</feature>
<evidence type="ECO:0000313" key="8">
    <source>
        <dbReference type="EMBL" id="MBP2471959.1"/>
    </source>
</evidence>
<feature type="transmembrane region" description="Helical" evidence="6">
    <location>
        <begin position="317"/>
        <end position="337"/>
    </location>
</feature>
<dbReference type="PROSITE" id="PS50850">
    <property type="entry name" value="MFS"/>
    <property type="match status" value="1"/>
</dbReference>
<dbReference type="Gene3D" id="1.20.1250.20">
    <property type="entry name" value="MFS general substrate transporter like domains"/>
    <property type="match status" value="1"/>
</dbReference>
<protein>
    <submittedName>
        <fullName evidence="8">MFS family permease</fullName>
    </submittedName>
</protein>
<feature type="transmembrane region" description="Helical" evidence="6">
    <location>
        <begin position="257"/>
        <end position="275"/>
    </location>
</feature>
<feature type="transmembrane region" description="Helical" evidence="6">
    <location>
        <begin position="72"/>
        <end position="90"/>
    </location>
</feature>
<dbReference type="PANTHER" id="PTHR43124">
    <property type="entry name" value="PURINE EFFLUX PUMP PBUE"/>
    <property type="match status" value="1"/>
</dbReference>
<dbReference type="SUPFAM" id="SSF103473">
    <property type="entry name" value="MFS general substrate transporter"/>
    <property type="match status" value="1"/>
</dbReference>
<dbReference type="Pfam" id="PF07690">
    <property type="entry name" value="MFS_1"/>
    <property type="match status" value="1"/>
</dbReference>
<keyword evidence="5 6" id="KW-0472">Membrane</keyword>
<feature type="transmembrane region" description="Helical" evidence="6">
    <location>
        <begin position="196"/>
        <end position="214"/>
    </location>
</feature>
<evidence type="ECO:0000259" key="7">
    <source>
        <dbReference type="PROSITE" id="PS50850"/>
    </source>
</evidence>